<evidence type="ECO:0000259" key="2">
    <source>
        <dbReference type="PROSITE" id="PS50157"/>
    </source>
</evidence>
<reference evidence="4" key="1">
    <citation type="submission" date="2025-08" db="UniProtKB">
        <authorList>
            <consortium name="RefSeq"/>
        </authorList>
    </citation>
    <scope>IDENTIFICATION</scope>
    <source>
        <tissue evidence="4">Muscle</tissue>
    </source>
</reference>
<keyword evidence="3" id="KW-1185">Reference proteome</keyword>
<dbReference type="RefSeq" id="XP_033358897.1">
    <property type="nucleotide sequence ID" value="XM_033503006.1"/>
</dbReference>
<dbReference type="SUPFAM" id="SSF57667">
    <property type="entry name" value="beta-beta-alpha zinc fingers"/>
    <property type="match status" value="1"/>
</dbReference>
<dbReference type="Proteomes" id="UP000504631">
    <property type="component" value="Unplaced"/>
</dbReference>
<dbReference type="SMART" id="SM00355">
    <property type="entry name" value="ZnF_C2H2"/>
    <property type="match status" value="2"/>
</dbReference>
<dbReference type="Gene3D" id="3.30.160.60">
    <property type="entry name" value="Classic Zinc Finger"/>
    <property type="match status" value="1"/>
</dbReference>
<dbReference type="InterPro" id="IPR036236">
    <property type="entry name" value="Znf_C2H2_sf"/>
</dbReference>
<proteinExistence type="predicted"/>
<dbReference type="GO" id="GO:0008270">
    <property type="term" value="F:zinc ion binding"/>
    <property type="evidence" value="ECO:0007669"/>
    <property type="project" value="UniProtKB-KW"/>
</dbReference>
<sequence length="108" mass="13102">MYLPDPSIFQYHVDHCVQLEPQQQRCRRLGKKHGSNDSNRYNCPKCERTYRHLHHMLRHYKFECGSPPRFQCPYCEMRSKQSNNVYKHIRLKHPGSKLEVVVLQYDQQ</sequence>
<dbReference type="Pfam" id="PF00096">
    <property type="entry name" value="zf-C2H2"/>
    <property type="match status" value="1"/>
</dbReference>
<dbReference type="GeneID" id="117238246"/>
<dbReference type="KEGG" id="bvk:117238246"/>
<evidence type="ECO:0000313" key="3">
    <source>
        <dbReference type="Proteomes" id="UP000504631"/>
    </source>
</evidence>
<dbReference type="AlphaFoldDB" id="A0A6J3L0X6"/>
<organism evidence="3 4">
    <name type="scientific">Bombus vosnesenskii</name>
    <dbReference type="NCBI Taxonomy" id="207650"/>
    <lineage>
        <taxon>Eukaryota</taxon>
        <taxon>Metazoa</taxon>
        <taxon>Ecdysozoa</taxon>
        <taxon>Arthropoda</taxon>
        <taxon>Hexapoda</taxon>
        <taxon>Insecta</taxon>
        <taxon>Pterygota</taxon>
        <taxon>Neoptera</taxon>
        <taxon>Endopterygota</taxon>
        <taxon>Hymenoptera</taxon>
        <taxon>Apocrita</taxon>
        <taxon>Aculeata</taxon>
        <taxon>Apoidea</taxon>
        <taxon>Anthophila</taxon>
        <taxon>Apidae</taxon>
        <taxon>Bombus</taxon>
        <taxon>Pyrobombus</taxon>
    </lineage>
</organism>
<keyword evidence="1" id="KW-0862">Zinc</keyword>
<gene>
    <name evidence="4" type="primary">LOC117238246</name>
</gene>
<dbReference type="InterPro" id="IPR013087">
    <property type="entry name" value="Znf_C2H2_type"/>
</dbReference>
<evidence type="ECO:0000313" key="4">
    <source>
        <dbReference type="RefSeq" id="XP_033358897.1"/>
    </source>
</evidence>
<evidence type="ECO:0000256" key="1">
    <source>
        <dbReference type="PROSITE-ProRule" id="PRU00042"/>
    </source>
</evidence>
<feature type="domain" description="C2H2-type" evidence="2">
    <location>
        <begin position="41"/>
        <end position="68"/>
    </location>
</feature>
<dbReference type="PROSITE" id="PS50157">
    <property type="entry name" value="ZINC_FINGER_C2H2_2"/>
    <property type="match status" value="2"/>
</dbReference>
<feature type="domain" description="C2H2-type" evidence="2">
    <location>
        <begin position="70"/>
        <end position="98"/>
    </location>
</feature>
<keyword evidence="1" id="KW-0863">Zinc-finger</keyword>
<name>A0A6J3L0X6_9HYME</name>
<protein>
    <submittedName>
        <fullName evidence="4">Zinc finger protein 581-like</fullName>
    </submittedName>
</protein>
<keyword evidence="1" id="KW-0479">Metal-binding</keyword>
<accession>A0A6J3L0X6</accession>